<protein>
    <recommendedName>
        <fullName evidence="1">F-box domain-containing protein</fullName>
    </recommendedName>
</protein>
<dbReference type="OrthoDB" id="424465at2759"/>
<keyword evidence="3" id="KW-1185">Reference proteome</keyword>
<dbReference type="Pfam" id="PF12937">
    <property type="entry name" value="F-box-like"/>
    <property type="match status" value="1"/>
</dbReference>
<dbReference type="Gene3D" id="1.20.1280.50">
    <property type="match status" value="1"/>
</dbReference>
<reference evidence="2" key="1">
    <citation type="submission" date="2020-11" db="EMBL/GenBank/DDBJ databases">
        <authorList>
            <consortium name="DOE Joint Genome Institute"/>
            <person name="Ahrendt S."/>
            <person name="Riley R."/>
            <person name="Andreopoulos W."/>
            <person name="Labutti K."/>
            <person name="Pangilinan J."/>
            <person name="Ruiz-Duenas F.J."/>
            <person name="Barrasa J.M."/>
            <person name="Sanchez-Garcia M."/>
            <person name="Camarero S."/>
            <person name="Miyauchi S."/>
            <person name="Serrano A."/>
            <person name="Linde D."/>
            <person name="Babiker R."/>
            <person name="Drula E."/>
            <person name="Ayuso-Fernandez I."/>
            <person name="Pacheco R."/>
            <person name="Padilla G."/>
            <person name="Ferreira P."/>
            <person name="Barriuso J."/>
            <person name="Kellner H."/>
            <person name="Castanera R."/>
            <person name="Alfaro M."/>
            <person name="Ramirez L."/>
            <person name="Pisabarro A.G."/>
            <person name="Kuo A."/>
            <person name="Tritt A."/>
            <person name="Lipzen A."/>
            <person name="He G."/>
            <person name="Yan M."/>
            <person name="Ng V."/>
            <person name="Cullen D."/>
            <person name="Martin F."/>
            <person name="Rosso M.-N."/>
            <person name="Henrissat B."/>
            <person name="Hibbett D."/>
            <person name="Martinez A.T."/>
            <person name="Grigoriev I.V."/>
        </authorList>
    </citation>
    <scope>NUCLEOTIDE SEQUENCE</scope>
    <source>
        <strain evidence="2">CIRM-BRFM 674</strain>
    </source>
</reference>
<gene>
    <name evidence="2" type="ORF">BDN70DRAFT_880631</name>
</gene>
<dbReference type="AlphaFoldDB" id="A0A9P5YYE6"/>
<dbReference type="InterPro" id="IPR036047">
    <property type="entry name" value="F-box-like_dom_sf"/>
</dbReference>
<organism evidence="2 3">
    <name type="scientific">Pholiota conissans</name>
    <dbReference type="NCBI Taxonomy" id="109636"/>
    <lineage>
        <taxon>Eukaryota</taxon>
        <taxon>Fungi</taxon>
        <taxon>Dikarya</taxon>
        <taxon>Basidiomycota</taxon>
        <taxon>Agaricomycotina</taxon>
        <taxon>Agaricomycetes</taxon>
        <taxon>Agaricomycetidae</taxon>
        <taxon>Agaricales</taxon>
        <taxon>Agaricineae</taxon>
        <taxon>Strophariaceae</taxon>
        <taxon>Pholiota</taxon>
    </lineage>
</organism>
<dbReference type="InterPro" id="IPR001810">
    <property type="entry name" value="F-box_dom"/>
</dbReference>
<dbReference type="SUPFAM" id="SSF81383">
    <property type="entry name" value="F-box domain"/>
    <property type="match status" value="1"/>
</dbReference>
<evidence type="ECO:0000313" key="2">
    <source>
        <dbReference type="EMBL" id="KAF9477932.1"/>
    </source>
</evidence>
<dbReference type="PROSITE" id="PS50181">
    <property type="entry name" value="FBOX"/>
    <property type="match status" value="1"/>
</dbReference>
<sequence length="496" mass="55116">MPLSFTGLPDDILIQICIRLDPKDLISVIQTCRVLHAFAFSDYVWHHIHHILPVDLSSSRDGHLSSLSASEIQAATIRALNLDVNWRRPVSRIKRMDKIQPSATAVIMQPLGPNWLVTSNRTRGGIVDISVWRLGSHSKENGRLIPSSRVIHIKPEKAFTFCAAFQKEGGDVAIITVLGAVEGGATVTKRGHLTIYQVNLKGHETNESSLGIPYIMQTWRIQRNAILYYAQISGPVVAAAFVPSKATGEPRRLQILLANIQTKTTVAINSPGLSLFDITKMRFKLYSPYIVITGIHKRRIIAYVRKLPNTIFSSKQIQMDDESLPENWAASIVDYETGPMLSSLADIHISPEPIYATPLTTFTLLVTYSPYASAEGGKVEVYRFPVDTSALNLKFSDWRSSLDFLTPANVTLEPMCLGKTGLRAVWLSHQWNTDDFKLMKASFPNAVNAEAVVAPFHAPTLALPFEPHTCHSLYFDEAAGKVWVGVHTGDIFVFQF</sequence>
<name>A0A9P5YYE6_9AGAR</name>
<feature type="domain" description="F-box" evidence="1">
    <location>
        <begin position="2"/>
        <end position="48"/>
    </location>
</feature>
<evidence type="ECO:0000313" key="3">
    <source>
        <dbReference type="Proteomes" id="UP000807469"/>
    </source>
</evidence>
<proteinExistence type="predicted"/>
<evidence type="ECO:0000259" key="1">
    <source>
        <dbReference type="PROSITE" id="PS50181"/>
    </source>
</evidence>
<dbReference type="EMBL" id="MU155247">
    <property type="protein sequence ID" value="KAF9477932.1"/>
    <property type="molecule type" value="Genomic_DNA"/>
</dbReference>
<accession>A0A9P5YYE6</accession>
<comment type="caution">
    <text evidence="2">The sequence shown here is derived from an EMBL/GenBank/DDBJ whole genome shotgun (WGS) entry which is preliminary data.</text>
</comment>
<dbReference type="Proteomes" id="UP000807469">
    <property type="component" value="Unassembled WGS sequence"/>
</dbReference>
<dbReference type="SMART" id="SM00256">
    <property type="entry name" value="FBOX"/>
    <property type="match status" value="1"/>
</dbReference>